<evidence type="ECO:0000313" key="3">
    <source>
        <dbReference type="Proteomes" id="UP000383971"/>
    </source>
</evidence>
<dbReference type="RefSeq" id="WP_150585983.1">
    <property type="nucleotide sequence ID" value="NZ_CABPSE010000012.1"/>
</dbReference>
<reference evidence="2 3" key="1">
    <citation type="submission" date="2019-08" db="EMBL/GenBank/DDBJ databases">
        <authorList>
            <person name="Peeters C."/>
        </authorList>
    </citation>
    <scope>NUCLEOTIDE SEQUENCE [LARGE SCALE GENOMIC DNA]</scope>
    <source>
        <strain evidence="2 3">LMG 31111</strain>
    </source>
</reference>
<dbReference type="AlphaFoldDB" id="A0A5E4WQ02"/>
<feature type="compositionally biased region" description="Basic and acidic residues" evidence="1">
    <location>
        <begin position="30"/>
        <end position="44"/>
    </location>
</feature>
<gene>
    <name evidence="2" type="ORF">PCO31111_03456</name>
</gene>
<evidence type="ECO:0008006" key="4">
    <source>
        <dbReference type="Google" id="ProtNLM"/>
    </source>
</evidence>
<dbReference type="Proteomes" id="UP000383971">
    <property type="component" value="Unassembled WGS sequence"/>
</dbReference>
<protein>
    <recommendedName>
        <fullName evidence="4">SWIM-type domain-containing protein</fullName>
    </recommendedName>
</protein>
<evidence type="ECO:0000313" key="2">
    <source>
        <dbReference type="EMBL" id="VVE27057.1"/>
    </source>
</evidence>
<evidence type="ECO:0000256" key="1">
    <source>
        <dbReference type="SAM" id="MobiDB-lite"/>
    </source>
</evidence>
<proteinExistence type="predicted"/>
<sequence>MATKKPTGRSGGGSSPSGWLPKLRGSATDQKARAAEDAAQRRAAGESAKSVILNAKDVQGEYDAKRMLMTTMGGQVRALTHDDLAQFRHNVRIAQGRYKGGIRARQVLDLSLPDDRARANAEIRTAVPVAAYGSKVRFMTNAGPNSDVSHHHVIVDFLSYASAASGARGDGKKSAAWMRKEPLRIECDCGRWRYWFRYIATIGKFNAGRDETGYPKVRNPNLHGVACKHILRVMAEVESSPFIQNFLARLIDKARAKDDNRVNVQMSQEEAEKLAGKPATRIRDVEASMRARQRARERAALVRAAKKAAPPPPKKRAAASRRAERESAEVLGKRFGLDPKQVMRLLAQAQQNQKG</sequence>
<accession>A0A5E4WQ02</accession>
<feature type="region of interest" description="Disordered" evidence="1">
    <location>
        <begin position="295"/>
        <end position="335"/>
    </location>
</feature>
<dbReference type="EMBL" id="CABPSE010000012">
    <property type="protein sequence ID" value="VVE27057.1"/>
    <property type="molecule type" value="Genomic_DNA"/>
</dbReference>
<feature type="region of interest" description="Disordered" evidence="1">
    <location>
        <begin position="1"/>
        <end position="47"/>
    </location>
</feature>
<feature type="compositionally biased region" description="Basic and acidic residues" evidence="1">
    <location>
        <begin position="321"/>
        <end position="335"/>
    </location>
</feature>
<organism evidence="2 3">
    <name type="scientific">Pandoraea communis</name>
    <dbReference type="NCBI Taxonomy" id="2508297"/>
    <lineage>
        <taxon>Bacteria</taxon>
        <taxon>Pseudomonadati</taxon>
        <taxon>Pseudomonadota</taxon>
        <taxon>Betaproteobacteria</taxon>
        <taxon>Burkholderiales</taxon>
        <taxon>Burkholderiaceae</taxon>
        <taxon>Pandoraea</taxon>
    </lineage>
</organism>
<name>A0A5E4WQ02_9BURK</name>
<keyword evidence="3" id="KW-1185">Reference proteome</keyword>